<evidence type="ECO:0000256" key="8">
    <source>
        <dbReference type="ARBA" id="ARBA00023136"/>
    </source>
</evidence>
<reference evidence="13" key="1">
    <citation type="submission" date="2016-10" db="EMBL/GenBank/DDBJ databases">
        <authorList>
            <person name="Varghese N."/>
            <person name="Submissions S."/>
        </authorList>
    </citation>
    <scope>NUCLEOTIDE SEQUENCE [LARGE SCALE GENOMIC DNA]</scope>
    <source>
        <strain evidence="13">M83</strain>
    </source>
</reference>
<evidence type="ECO:0000259" key="11">
    <source>
        <dbReference type="Pfam" id="PF01052"/>
    </source>
</evidence>
<comment type="subcellular location">
    <subcellularLocation>
        <location evidence="1">Bacterial flagellum basal body</location>
    </subcellularLocation>
    <subcellularLocation>
        <location evidence="2">Cell membrane</location>
        <topology evidence="2">Peripheral membrane protein</topology>
    </subcellularLocation>
</comment>
<dbReference type="GO" id="GO:0071978">
    <property type="term" value="P:bacterial-type flagellum-dependent swarming motility"/>
    <property type="evidence" value="ECO:0007669"/>
    <property type="project" value="TreeGrafter"/>
</dbReference>
<dbReference type="OrthoDB" id="9806941at2"/>
<evidence type="ECO:0000256" key="4">
    <source>
        <dbReference type="ARBA" id="ARBA00021898"/>
    </source>
</evidence>
<dbReference type="PRINTS" id="PR00955">
    <property type="entry name" value="FLGMOTORFLIM"/>
</dbReference>
<dbReference type="Pfam" id="PF02154">
    <property type="entry name" value="FliM"/>
    <property type="match status" value="1"/>
</dbReference>
<sequence length="327" mass="36900">MSEVLSQNEIDNLLKALSSGELDVDEMKNSDEKQVKNYDFARPSKFAKEHLRTLEIIFENFGRLLATNLPAYLRKSVTVDVVNSEVVIYSEFSNALSNPVLLGVVGMNPLNGSVIMEMASNLGFAIVDRLLGGQGNALEKEREFSEIELTIIERILSICVNLMEEPWENVVKVQPRLERIETNSQFAQIISPTETIAIVTMNLKIGDVEGLMNVCLPFTTLEPVMDKLNTKYWFANMQEKGGETFEREIESMISRSEIPIKAVLGKSNISVADFVGLQYGDIIRVNKKVEQELDIYVGNIKKFKALPGYFEDKYAVRVTEVIREEDT</sequence>
<dbReference type="CDD" id="cd17908">
    <property type="entry name" value="FliM"/>
    <property type="match status" value="1"/>
</dbReference>
<dbReference type="Proteomes" id="UP000187651">
    <property type="component" value="Unassembled WGS sequence"/>
</dbReference>
<dbReference type="NCBIfam" id="TIGR01397">
    <property type="entry name" value="fliM_switch"/>
    <property type="match status" value="1"/>
</dbReference>
<dbReference type="GO" id="GO:0050918">
    <property type="term" value="P:positive chemotaxis"/>
    <property type="evidence" value="ECO:0007669"/>
    <property type="project" value="TreeGrafter"/>
</dbReference>
<evidence type="ECO:0000256" key="1">
    <source>
        <dbReference type="ARBA" id="ARBA00004117"/>
    </source>
</evidence>
<proteinExistence type="inferred from homology"/>
<comment type="similarity">
    <text evidence="3">Belongs to the FliM family.</text>
</comment>
<organism evidence="12 13">
    <name type="scientific">Lachnospira pectinoschiza</name>
    <dbReference type="NCBI Taxonomy" id="28052"/>
    <lineage>
        <taxon>Bacteria</taxon>
        <taxon>Bacillati</taxon>
        <taxon>Bacillota</taxon>
        <taxon>Clostridia</taxon>
        <taxon>Lachnospirales</taxon>
        <taxon>Lachnospiraceae</taxon>
        <taxon>Lachnospira</taxon>
    </lineage>
</organism>
<protein>
    <recommendedName>
        <fullName evidence="4 10">Flagellar motor switch protein FliM</fullName>
    </recommendedName>
</protein>
<evidence type="ECO:0000256" key="5">
    <source>
        <dbReference type="ARBA" id="ARBA00022475"/>
    </source>
</evidence>
<name>A0A1G9Z9D6_9FIRM</name>
<evidence type="ECO:0000256" key="2">
    <source>
        <dbReference type="ARBA" id="ARBA00004202"/>
    </source>
</evidence>
<keyword evidence="6" id="KW-0145">Chemotaxis</keyword>
<evidence type="ECO:0000313" key="12">
    <source>
        <dbReference type="EMBL" id="SDN17757.1"/>
    </source>
</evidence>
<dbReference type="PANTHER" id="PTHR30034">
    <property type="entry name" value="FLAGELLAR MOTOR SWITCH PROTEIN FLIM"/>
    <property type="match status" value="1"/>
</dbReference>
<keyword evidence="5" id="KW-1003">Cell membrane</keyword>
<dbReference type="GO" id="GO:0003774">
    <property type="term" value="F:cytoskeletal motor activity"/>
    <property type="evidence" value="ECO:0007669"/>
    <property type="project" value="InterPro"/>
</dbReference>
<dbReference type="GO" id="GO:0005886">
    <property type="term" value="C:plasma membrane"/>
    <property type="evidence" value="ECO:0007669"/>
    <property type="project" value="UniProtKB-SubCell"/>
</dbReference>
<gene>
    <name evidence="12" type="ORF">SAMN05216544_2082</name>
</gene>
<dbReference type="InterPro" id="IPR028976">
    <property type="entry name" value="CheC-like_sf"/>
</dbReference>
<dbReference type="Gene3D" id="3.40.1550.10">
    <property type="entry name" value="CheC-like"/>
    <property type="match status" value="1"/>
</dbReference>
<keyword evidence="13" id="KW-1185">Reference proteome</keyword>
<evidence type="ECO:0000313" key="13">
    <source>
        <dbReference type="Proteomes" id="UP000187651"/>
    </source>
</evidence>
<dbReference type="InterPro" id="IPR001689">
    <property type="entry name" value="Flag_FliM"/>
</dbReference>
<dbReference type="Pfam" id="PF01052">
    <property type="entry name" value="FliMN_C"/>
    <property type="match status" value="1"/>
</dbReference>
<dbReference type="SUPFAM" id="SSF101801">
    <property type="entry name" value="Surface presentation of antigens (SPOA)"/>
    <property type="match status" value="1"/>
</dbReference>
<evidence type="ECO:0000256" key="6">
    <source>
        <dbReference type="ARBA" id="ARBA00022500"/>
    </source>
</evidence>
<dbReference type="GO" id="GO:0009425">
    <property type="term" value="C:bacterial-type flagellum basal body"/>
    <property type="evidence" value="ECO:0007669"/>
    <property type="project" value="UniProtKB-SubCell"/>
</dbReference>
<accession>A0A1G9Z9D6</accession>
<dbReference type="SUPFAM" id="SSF103039">
    <property type="entry name" value="CheC-like"/>
    <property type="match status" value="1"/>
</dbReference>
<dbReference type="RefSeq" id="WP_027431348.1">
    <property type="nucleotide sequence ID" value="NZ_FNHZ01000007.1"/>
</dbReference>
<dbReference type="InterPro" id="IPR036429">
    <property type="entry name" value="SpoA-like_sf"/>
</dbReference>
<keyword evidence="12" id="KW-0282">Flagellum</keyword>
<keyword evidence="7" id="KW-0283">Flagellar rotation</keyword>
<evidence type="ECO:0000256" key="9">
    <source>
        <dbReference type="ARBA" id="ARBA00023143"/>
    </source>
</evidence>
<dbReference type="PIRSF" id="PIRSF002888">
    <property type="entry name" value="FliM"/>
    <property type="match status" value="1"/>
</dbReference>
<keyword evidence="12" id="KW-0969">Cilium</keyword>
<keyword evidence="9" id="KW-0975">Bacterial flagellum</keyword>
<feature type="domain" description="Flagellar motor switch protein FliN-like C-terminal" evidence="11">
    <location>
        <begin position="253"/>
        <end position="322"/>
    </location>
</feature>
<evidence type="ECO:0000256" key="10">
    <source>
        <dbReference type="NCBIfam" id="TIGR01397"/>
    </source>
</evidence>
<dbReference type="AlphaFoldDB" id="A0A1G9Z9D6"/>
<evidence type="ECO:0000256" key="7">
    <source>
        <dbReference type="ARBA" id="ARBA00022779"/>
    </source>
</evidence>
<dbReference type="InterPro" id="IPR001543">
    <property type="entry name" value="FliN-like_C"/>
</dbReference>
<keyword evidence="12" id="KW-0966">Cell projection</keyword>
<dbReference type="Gene3D" id="2.30.330.10">
    <property type="entry name" value="SpoA-like"/>
    <property type="match status" value="1"/>
</dbReference>
<evidence type="ECO:0000256" key="3">
    <source>
        <dbReference type="ARBA" id="ARBA00011049"/>
    </source>
</evidence>
<dbReference type="PANTHER" id="PTHR30034:SF6">
    <property type="entry name" value="YOP PROTEINS TRANSLOCATION PROTEIN Q"/>
    <property type="match status" value="1"/>
</dbReference>
<dbReference type="EMBL" id="FNHZ01000007">
    <property type="protein sequence ID" value="SDN17757.1"/>
    <property type="molecule type" value="Genomic_DNA"/>
</dbReference>
<keyword evidence="8" id="KW-0472">Membrane</keyword>